<dbReference type="EMBL" id="CP022521">
    <property type="protein sequence ID" value="ASO20613.1"/>
    <property type="molecule type" value="Genomic_DNA"/>
</dbReference>
<dbReference type="Pfam" id="PF17765">
    <property type="entry name" value="MLTR_LBD"/>
    <property type="match status" value="1"/>
</dbReference>
<keyword evidence="2" id="KW-1185">Reference proteome</keyword>
<dbReference type="PROSITE" id="PS50943">
    <property type="entry name" value="HTH_CROC1"/>
    <property type="match status" value="1"/>
</dbReference>
<dbReference type="Gene3D" id="3.30.450.180">
    <property type="match status" value="1"/>
</dbReference>
<name>A0A221W4H2_9PSEU</name>
<dbReference type="SMART" id="SM00530">
    <property type="entry name" value="HTH_XRE"/>
    <property type="match status" value="1"/>
</dbReference>
<dbReference type="InterPro" id="IPR041413">
    <property type="entry name" value="MLTR_LBD"/>
</dbReference>
<reference evidence="1 2" key="1">
    <citation type="submission" date="2017-07" db="EMBL/GenBank/DDBJ databases">
        <title>Complete genome sequence of Actinoalloteichus hoggarensis DSM 45943, type strain of Actinoalloteichus hoggarensis.</title>
        <authorList>
            <person name="Ruckert C."/>
            <person name="Nouioui I."/>
            <person name="Willmese J."/>
            <person name="van Wezel G."/>
            <person name="Klenk H.-P."/>
            <person name="Kalinowski J."/>
            <person name="Zotchev S.B."/>
        </authorList>
    </citation>
    <scope>NUCLEOTIDE SEQUENCE [LARGE SCALE GENOMIC DNA]</scope>
    <source>
        <strain evidence="1 2">DSM 45943</strain>
    </source>
</reference>
<gene>
    <name evidence="1" type="ORF">AHOG_14860</name>
</gene>
<organism evidence="1 2">
    <name type="scientific">Actinoalloteichus hoggarensis</name>
    <dbReference type="NCBI Taxonomy" id="1470176"/>
    <lineage>
        <taxon>Bacteria</taxon>
        <taxon>Bacillati</taxon>
        <taxon>Actinomycetota</taxon>
        <taxon>Actinomycetes</taxon>
        <taxon>Pseudonocardiales</taxon>
        <taxon>Pseudonocardiaceae</taxon>
        <taxon>Actinoalloteichus</taxon>
    </lineage>
</organism>
<dbReference type="PANTHER" id="PTHR35010:SF2">
    <property type="entry name" value="BLL4672 PROTEIN"/>
    <property type="match status" value="1"/>
</dbReference>
<sequence>MLRSMAERSEFGDFLRSRRARVSPENAGIPRHGRRRVRGLRREELAQLAGISVSYYIRLEQGHDGSASDSVLDALARALRLSPAERSHLYSLTRSRRRTRPTAEPERVRDGIELLVDSLDRLPALVLGRYGDVLVWNRLAHALLAGHLPYEAARGGGGRPNWTRMFFLDPRFRALFLDWEEKARDTVADLRMIAGGHPADQRIAEIVGELSRRSTEFAALWSAHAVWRCVSHDRRLRHPVVGELTLADELMTLPDDDGQRLVIFRAVPRTSSAAALTLLAELSTGDTGRATPHPDALVADDVASRGANGRA</sequence>
<evidence type="ECO:0000313" key="1">
    <source>
        <dbReference type="EMBL" id="ASO20613.1"/>
    </source>
</evidence>
<dbReference type="AlphaFoldDB" id="A0A221W4H2"/>
<dbReference type="InterPro" id="IPR010982">
    <property type="entry name" value="Lambda_DNA-bd_dom_sf"/>
</dbReference>
<dbReference type="RefSeq" id="WP_211290402.1">
    <property type="nucleotide sequence ID" value="NZ_CP022521.1"/>
</dbReference>
<protein>
    <submittedName>
        <fullName evidence="1">Helix-turn-helix protein</fullName>
    </submittedName>
</protein>
<dbReference type="PANTHER" id="PTHR35010">
    <property type="entry name" value="BLL4672 PROTEIN-RELATED"/>
    <property type="match status" value="1"/>
</dbReference>
<dbReference type="GO" id="GO:0003677">
    <property type="term" value="F:DNA binding"/>
    <property type="evidence" value="ECO:0007669"/>
    <property type="project" value="InterPro"/>
</dbReference>
<accession>A0A221W4H2</accession>
<dbReference type="Proteomes" id="UP000204221">
    <property type="component" value="Chromosome"/>
</dbReference>
<dbReference type="SUPFAM" id="SSF47413">
    <property type="entry name" value="lambda repressor-like DNA-binding domains"/>
    <property type="match status" value="1"/>
</dbReference>
<dbReference type="Gene3D" id="1.10.260.40">
    <property type="entry name" value="lambda repressor-like DNA-binding domains"/>
    <property type="match status" value="1"/>
</dbReference>
<dbReference type="Pfam" id="PF13560">
    <property type="entry name" value="HTH_31"/>
    <property type="match status" value="1"/>
</dbReference>
<dbReference type="KEGG" id="ahg:AHOG_14860"/>
<dbReference type="InterPro" id="IPR001387">
    <property type="entry name" value="Cro/C1-type_HTH"/>
</dbReference>
<proteinExistence type="predicted"/>
<evidence type="ECO:0000313" key="2">
    <source>
        <dbReference type="Proteomes" id="UP000204221"/>
    </source>
</evidence>
<dbReference type="CDD" id="cd00093">
    <property type="entry name" value="HTH_XRE"/>
    <property type="match status" value="1"/>
</dbReference>